<dbReference type="SUPFAM" id="SSF56300">
    <property type="entry name" value="Metallo-dependent phosphatases"/>
    <property type="match status" value="1"/>
</dbReference>
<proteinExistence type="inferred from homology"/>
<dbReference type="InterPro" id="IPR040869">
    <property type="entry name" value="CNP_C"/>
</dbReference>
<evidence type="ECO:0000256" key="2">
    <source>
        <dbReference type="ARBA" id="ARBA00022801"/>
    </source>
</evidence>
<dbReference type="Pfam" id="PF17839">
    <property type="entry name" value="CNP_C_terminal"/>
    <property type="match status" value="1"/>
</dbReference>
<dbReference type="GO" id="GO:0004115">
    <property type="term" value="F:3',5'-cyclic-AMP phosphodiesterase activity"/>
    <property type="evidence" value="ECO:0007669"/>
    <property type="project" value="UniProtKB-EC"/>
</dbReference>
<dbReference type="Gene3D" id="3.60.21.10">
    <property type="match status" value="1"/>
</dbReference>
<gene>
    <name evidence="8" type="primary">cpdA_1</name>
    <name evidence="8" type="ORF">Sp14A_10110</name>
</gene>
<dbReference type="PANTHER" id="PTHR42988:SF2">
    <property type="entry name" value="CYCLIC NUCLEOTIDE PHOSPHODIESTERASE CBUA0032-RELATED"/>
    <property type="match status" value="1"/>
</dbReference>
<evidence type="ECO:0000256" key="5">
    <source>
        <dbReference type="SAM" id="MobiDB-lite"/>
    </source>
</evidence>
<dbReference type="InterPro" id="IPR029052">
    <property type="entry name" value="Metallo-depent_PP-like"/>
</dbReference>
<dbReference type="EMBL" id="CP022601">
    <property type="protein sequence ID" value="AXJ12932.1"/>
    <property type="molecule type" value="Genomic_DNA"/>
</dbReference>
<dbReference type="Proteomes" id="UP000255411">
    <property type="component" value="Chromosome"/>
</dbReference>
<dbReference type="EC" id="3.1.4.53" evidence="8"/>
<sequence>MTKKLRTILVSLFLLLVFVFLATWREDSRTKTAIKKVWIITDLHQLSPDLQDGKSAFKTIQATAAGKDLRYGKDRMEALLLQAKREKPDLLIVSGDLTFNGEYQSLKDLSETFQAFEKNGIQVLVEPGNHDIADGWAREFRRNKQYKTKQISKDDFETLMADFGYQEADARDKSSLTYLAKVSPKQWFLMIDSNIYSDDVGKGAPATNGRLQKKTLSFIEKQLSAAKEQGALVIPVMHHNVLNQHQQPQQGYTLDNAPDLRKLYAKYDQKIALSGHIHTQNIKQDTLIGGTSLTEIVTGAFSIPAASIGELRFEKDSLYYQQLALDMKLWLKKKSATNQDLINHRQYMDSIFNDASNLLVHMRLHDEGWYDGDVAEEVSTIIESVNIAYFTGQPIDNHWMEEHVYRKKIYQEVKTKHPDSFVVTYVEQVLAESRDGSDQKIRITLKTPKETDDDNDND</sequence>
<protein>
    <submittedName>
        <fullName evidence="8">3',5'-cyclic adenosine monophosphate phosphodiesterase CpdA</fullName>
        <ecNumber evidence="8">3.1.4.53</ecNumber>
    </submittedName>
</protein>
<accession>A0A345VJN0</accession>
<dbReference type="InterPro" id="IPR050884">
    <property type="entry name" value="CNP_phosphodiesterase-III"/>
</dbReference>
<feature type="region of interest" description="Disordered" evidence="5">
    <location>
        <begin position="435"/>
        <end position="458"/>
    </location>
</feature>
<dbReference type="InterPro" id="IPR004843">
    <property type="entry name" value="Calcineurin-like_PHP"/>
</dbReference>
<feature type="domain" description="Cyclic nucleotide phosphodiesterase C-terminal" evidence="7">
    <location>
        <begin position="326"/>
        <end position="432"/>
    </location>
</feature>
<dbReference type="AlphaFoldDB" id="A0A345VJN0"/>
<evidence type="ECO:0000259" key="6">
    <source>
        <dbReference type="Pfam" id="PF00149"/>
    </source>
</evidence>
<keyword evidence="2 8" id="KW-0378">Hydrolase</keyword>
<name>A0A345VJN0_9STRE</name>
<reference evidence="8 9" key="1">
    <citation type="submission" date="2017-07" db="EMBL/GenBank/DDBJ databases">
        <title>Streptococcus pluranimalium as cause of bovine abortion.</title>
        <authorList>
            <person name="Rodriguez Campos S."/>
            <person name="Gobeli Brawand S."/>
            <person name="Brodard I."/>
            <person name="Rychener L."/>
            <person name="Perreten V."/>
        </authorList>
    </citation>
    <scope>NUCLEOTIDE SEQUENCE [LARGE SCALE GENOMIC DNA]</scope>
    <source>
        <strain evidence="8 9">14A0014</strain>
    </source>
</reference>
<evidence type="ECO:0000259" key="7">
    <source>
        <dbReference type="Pfam" id="PF17839"/>
    </source>
</evidence>
<organism evidence="8 9">
    <name type="scientific">Streptococcus pluranimalium</name>
    <dbReference type="NCBI Taxonomy" id="82348"/>
    <lineage>
        <taxon>Bacteria</taxon>
        <taxon>Bacillati</taxon>
        <taxon>Bacillota</taxon>
        <taxon>Bacilli</taxon>
        <taxon>Lactobacillales</taxon>
        <taxon>Streptococcaceae</taxon>
        <taxon>Streptococcus</taxon>
    </lineage>
</organism>
<evidence type="ECO:0000313" key="8">
    <source>
        <dbReference type="EMBL" id="AXJ12932.1"/>
    </source>
</evidence>
<keyword evidence="3" id="KW-0408">Iron</keyword>
<evidence type="ECO:0000256" key="4">
    <source>
        <dbReference type="ARBA" id="ARBA00025742"/>
    </source>
</evidence>
<evidence type="ECO:0000256" key="1">
    <source>
        <dbReference type="ARBA" id="ARBA00022723"/>
    </source>
</evidence>
<evidence type="ECO:0000256" key="3">
    <source>
        <dbReference type="ARBA" id="ARBA00023004"/>
    </source>
</evidence>
<dbReference type="GO" id="GO:0046872">
    <property type="term" value="F:metal ion binding"/>
    <property type="evidence" value="ECO:0007669"/>
    <property type="project" value="UniProtKB-KW"/>
</dbReference>
<dbReference type="Pfam" id="PF00149">
    <property type="entry name" value="Metallophos"/>
    <property type="match status" value="1"/>
</dbReference>
<dbReference type="RefSeq" id="WP_240314793.1">
    <property type="nucleotide sequence ID" value="NZ_CP022601.1"/>
</dbReference>
<feature type="domain" description="Calcineurin-like phosphoesterase" evidence="6">
    <location>
        <begin position="36"/>
        <end position="279"/>
    </location>
</feature>
<dbReference type="PANTHER" id="PTHR42988">
    <property type="entry name" value="PHOSPHOHYDROLASE"/>
    <property type="match status" value="1"/>
</dbReference>
<keyword evidence="1" id="KW-0479">Metal-binding</keyword>
<evidence type="ECO:0000313" key="9">
    <source>
        <dbReference type="Proteomes" id="UP000255411"/>
    </source>
</evidence>
<comment type="similarity">
    <text evidence="4">Belongs to the cyclic nucleotide phosphodiesterase class-III family.</text>
</comment>